<reference evidence="14" key="1">
    <citation type="submission" date="2020-05" db="EMBL/GenBank/DDBJ databases">
        <title>Phylogenomic resolution of chytrid fungi.</title>
        <authorList>
            <person name="Stajich J.E."/>
            <person name="Amses K."/>
            <person name="Simmons R."/>
            <person name="Seto K."/>
            <person name="Myers J."/>
            <person name="Bonds A."/>
            <person name="Quandt C.A."/>
            <person name="Barry K."/>
            <person name="Liu P."/>
            <person name="Grigoriev I."/>
            <person name="Longcore J.E."/>
            <person name="James T.Y."/>
        </authorList>
    </citation>
    <scope>NUCLEOTIDE SEQUENCE</scope>
    <source>
        <strain evidence="14">JEL0318</strain>
    </source>
</reference>
<keyword evidence="6 9" id="KW-0862">Zinc</keyword>
<dbReference type="GO" id="GO:0006310">
    <property type="term" value="P:DNA recombination"/>
    <property type="evidence" value="ECO:0007669"/>
    <property type="project" value="InterPro"/>
</dbReference>
<comment type="function">
    <text evidence="9">As part of the replication protein A (RPA/RP-A), a single-stranded DNA-binding heterotrimeric complex, may play an essential role in DNA replication, recombination and repair. Binds and stabilizes single-stranded DNA intermediates, preventing complementary DNA reannealing and recruiting different proteins involved in DNA metabolism.</text>
</comment>
<feature type="domain" description="Replication protein A OB" evidence="13">
    <location>
        <begin position="262"/>
        <end position="348"/>
    </location>
</feature>
<evidence type="ECO:0000256" key="2">
    <source>
        <dbReference type="ARBA" id="ARBA00005690"/>
    </source>
</evidence>
<dbReference type="Pfam" id="PF01336">
    <property type="entry name" value="tRNA_anti-codon"/>
    <property type="match status" value="1"/>
</dbReference>
<evidence type="ECO:0000313" key="14">
    <source>
        <dbReference type="EMBL" id="KAJ3036022.1"/>
    </source>
</evidence>
<evidence type="ECO:0000313" key="15">
    <source>
        <dbReference type="Proteomes" id="UP001212841"/>
    </source>
</evidence>
<dbReference type="PANTHER" id="PTHR47165:SF4">
    <property type="entry name" value="OS03G0429900 PROTEIN"/>
    <property type="match status" value="1"/>
</dbReference>
<dbReference type="GO" id="GO:0006260">
    <property type="term" value="P:DNA replication"/>
    <property type="evidence" value="ECO:0007669"/>
    <property type="project" value="UniProtKB-KW"/>
</dbReference>
<evidence type="ECO:0000256" key="6">
    <source>
        <dbReference type="ARBA" id="ARBA00022833"/>
    </source>
</evidence>
<comment type="caution">
    <text evidence="14">The sequence shown here is derived from an EMBL/GenBank/DDBJ whole genome shotgun (WGS) entry which is preliminary data.</text>
</comment>
<dbReference type="GO" id="GO:0003677">
    <property type="term" value="F:DNA binding"/>
    <property type="evidence" value="ECO:0007669"/>
    <property type="project" value="UniProtKB-KW"/>
</dbReference>
<dbReference type="CDD" id="cd04475">
    <property type="entry name" value="RPA1_DBD_B"/>
    <property type="match status" value="1"/>
</dbReference>
<dbReference type="GO" id="GO:0000781">
    <property type="term" value="C:chromosome, telomeric region"/>
    <property type="evidence" value="ECO:0007669"/>
    <property type="project" value="UniProtKB-ARBA"/>
</dbReference>
<keyword evidence="7 9" id="KW-0238">DNA-binding</keyword>
<feature type="compositionally biased region" description="Low complexity" evidence="10">
    <location>
        <begin position="63"/>
        <end position="87"/>
    </location>
</feature>
<keyword evidence="8 9" id="KW-0539">Nucleus</keyword>
<dbReference type="NCBIfam" id="TIGR00617">
    <property type="entry name" value="rpa1"/>
    <property type="match status" value="1"/>
</dbReference>
<keyword evidence="3 9" id="KW-0235">DNA replication</keyword>
<proteinExistence type="inferred from homology"/>
<comment type="subunit">
    <text evidence="9">Component of the heterotrimeric canonical replication protein A complex (RPA).</text>
</comment>
<evidence type="ECO:0000256" key="5">
    <source>
        <dbReference type="ARBA" id="ARBA00022771"/>
    </source>
</evidence>
<dbReference type="InterPro" id="IPR047192">
    <property type="entry name" value="Euk_RPA1_DBD_C"/>
</dbReference>
<dbReference type="FunFam" id="2.40.50.140:FF:000041">
    <property type="entry name" value="Replication protein A subunit"/>
    <property type="match status" value="1"/>
</dbReference>
<keyword evidence="4 9" id="KW-0479">Metal-binding</keyword>
<dbReference type="GO" id="GO:0007004">
    <property type="term" value="P:telomere maintenance via telomerase"/>
    <property type="evidence" value="ECO:0007669"/>
    <property type="project" value="UniProtKB-ARBA"/>
</dbReference>
<comment type="subcellular location">
    <subcellularLocation>
        <location evidence="1 9">Nucleus</location>
    </subcellularLocation>
</comment>
<dbReference type="FunFam" id="2.40.50.140:FF:000064">
    <property type="entry name" value="Replication protein A subunit"/>
    <property type="match status" value="1"/>
</dbReference>
<dbReference type="SUPFAM" id="SSF81995">
    <property type="entry name" value="beta-sandwich domain of Sec23/24"/>
    <property type="match status" value="1"/>
</dbReference>
<dbReference type="GO" id="GO:0008270">
    <property type="term" value="F:zinc ion binding"/>
    <property type="evidence" value="ECO:0007669"/>
    <property type="project" value="UniProtKB-KW"/>
</dbReference>
<gene>
    <name evidence="14" type="primary">RFA1_1</name>
    <name evidence="14" type="ORF">HK097_003956</name>
</gene>
<feature type="domain" description="OB" evidence="11">
    <location>
        <begin position="153"/>
        <end position="235"/>
    </location>
</feature>
<sequence>MSKPKPIHSPQLHTPHRIIIILKLEVLTPFTEDIPKFGNPQMLGDKVDTPTAPGASASHHNHNQPAPQQPAFHQQHQQQQQQQQQQQYGGGGRPANQYGQSIQRQQAGGYGGGSGSGMGMGGGNMAPKNAGGVADANVSVFPIKSLSPYQNRWTIRARVTNKSEVKHWSNARGEGRLFNCTFVDESGEIRATAFNDGVNMFYDLLKEGQVYLISKAAIKVAKKQYNNVNNEYEMQLETSTAITPTADSEDVPRVRYEPVPLSSLYEVEQGNTIEVMGVVKDFGDVEEFIAKTTQKPSKKRELTICDESGYEVRLTLWASTAENFDGSEYPVVAVKGTKVSDFGGRSLSGGTVTLNPDIPESHQLRGWFDNTGMNMQFNSYNNGGVGGSAGGAQGGAGRRDPMKYVSQIKDEGLGMSEKPDYITIRATVVYIKTENCWYTACPNCNKKVTDTGNAWRCEKCDQSYEQPAYRYMMSINISDHTGQTWVTAFNDQGEQLLGKTADEMVRIRDSSGDSKEYERVFQDALFKSFLVKLRIKADNFQVC</sequence>
<evidence type="ECO:0000256" key="9">
    <source>
        <dbReference type="RuleBase" id="RU364130"/>
    </source>
</evidence>
<dbReference type="Proteomes" id="UP001212841">
    <property type="component" value="Unassembled WGS sequence"/>
</dbReference>
<dbReference type="InterPro" id="IPR013955">
    <property type="entry name" value="Rep_factor-A_C"/>
</dbReference>
<comment type="similarity">
    <text evidence="2 9">Belongs to the replication factor A protein 1 family.</text>
</comment>
<dbReference type="InterPro" id="IPR012340">
    <property type="entry name" value="NA-bd_OB-fold"/>
</dbReference>
<accession>A0AAD5X0B5</accession>
<dbReference type="GO" id="GO:0006281">
    <property type="term" value="P:DNA repair"/>
    <property type="evidence" value="ECO:0007669"/>
    <property type="project" value="InterPro"/>
</dbReference>
<dbReference type="SUPFAM" id="SSF50249">
    <property type="entry name" value="Nucleic acid-binding proteins"/>
    <property type="match status" value="3"/>
</dbReference>
<evidence type="ECO:0000256" key="3">
    <source>
        <dbReference type="ARBA" id="ARBA00022705"/>
    </source>
</evidence>
<dbReference type="CDD" id="cd04474">
    <property type="entry name" value="RPA1_DBD_A"/>
    <property type="match status" value="1"/>
</dbReference>
<protein>
    <recommendedName>
        <fullName evidence="9">Replication protein A subunit</fullName>
    </recommendedName>
</protein>
<evidence type="ECO:0000256" key="10">
    <source>
        <dbReference type="SAM" id="MobiDB-lite"/>
    </source>
</evidence>
<dbReference type="GO" id="GO:0005662">
    <property type="term" value="C:DNA replication factor A complex"/>
    <property type="evidence" value="ECO:0007669"/>
    <property type="project" value="UniProtKB-ARBA"/>
</dbReference>
<dbReference type="InterPro" id="IPR031657">
    <property type="entry name" value="REPA_OB_2"/>
</dbReference>
<feature type="region of interest" description="Disordered" evidence="10">
    <location>
        <begin position="38"/>
        <end position="98"/>
    </location>
</feature>
<keyword evidence="15" id="KW-1185">Reference proteome</keyword>
<dbReference type="Pfam" id="PF08646">
    <property type="entry name" value="Rep_fac-A_C"/>
    <property type="match status" value="1"/>
</dbReference>
<evidence type="ECO:0000256" key="1">
    <source>
        <dbReference type="ARBA" id="ARBA00004123"/>
    </source>
</evidence>
<keyword evidence="5 9" id="KW-0863">Zinc-finger</keyword>
<dbReference type="Pfam" id="PF16900">
    <property type="entry name" value="REPA_OB_2"/>
    <property type="match status" value="1"/>
</dbReference>
<evidence type="ECO:0000259" key="12">
    <source>
        <dbReference type="Pfam" id="PF08646"/>
    </source>
</evidence>
<dbReference type="AlphaFoldDB" id="A0AAD5X0B5"/>
<dbReference type="CDD" id="cd04476">
    <property type="entry name" value="RPA1_DBD_C"/>
    <property type="match status" value="1"/>
</dbReference>
<feature type="domain" description="Replication factor A C-terminal" evidence="12">
    <location>
        <begin position="421"/>
        <end position="541"/>
    </location>
</feature>
<evidence type="ECO:0000256" key="4">
    <source>
        <dbReference type="ARBA" id="ARBA00022723"/>
    </source>
</evidence>
<dbReference type="InterPro" id="IPR004365">
    <property type="entry name" value="NA-bd_OB_tRNA"/>
</dbReference>
<dbReference type="Gene3D" id="2.40.50.140">
    <property type="entry name" value="Nucleic acid-binding proteins"/>
    <property type="match status" value="3"/>
</dbReference>
<dbReference type="InterPro" id="IPR004591">
    <property type="entry name" value="Rfa1"/>
</dbReference>
<dbReference type="PANTHER" id="PTHR47165">
    <property type="entry name" value="OS03G0429900 PROTEIN"/>
    <property type="match status" value="1"/>
</dbReference>
<dbReference type="EMBL" id="JADGJD010001981">
    <property type="protein sequence ID" value="KAJ3036022.1"/>
    <property type="molecule type" value="Genomic_DNA"/>
</dbReference>
<organism evidence="14 15">
    <name type="scientific">Rhizophlyctis rosea</name>
    <dbReference type="NCBI Taxonomy" id="64517"/>
    <lineage>
        <taxon>Eukaryota</taxon>
        <taxon>Fungi</taxon>
        <taxon>Fungi incertae sedis</taxon>
        <taxon>Chytridiomycota</taxon>
        <taxon>Chytridiomycota incertae sedis</taxon>
        <taxon>Chytridiomycetes</taxon>
        <taxon>Rhizophlyctidales</taxon>
        <taxon>Rhizophlyctidaceae</taxon>
        <taxon>Rhizophlyctis</taxon>
    </lineage>
</organism>
<evidence type="ECO:0000259" key="13">
    <source>
        <dbReference type="Pfam" id="PF16900"/>
    </source>
</evidence>
<evidence type="ECO:0000256" key="8">
    <source>
        <dbReference type="ARBA" id="ARBA00023242"/>
    </source>
</evidence>
<evidence type="ECO:0000259" key="11">
    <source>
        <dbReference type="Pfam" id="PF01336"/>
    </source>
</evidence>
<name>A0AAD5X0B5_9FUNG</name>
<dbReference type="FunFam" id="2.40.50.140:FF:000090">
    <property type="entry name" value="Replication protein A subunit"/>
    <property type="match status" value="1"/>
</dbReference>
<evidence type="ECO:0000256" key="7">
    <source>
        <dbReference type="ARBA" id="ARBA00023125"/>
    </source>
</evidence>